<dbReference type="Gene3D" id="3.30.479.30">
    <property type="entry name" value="Band 7 domain"/>
    <property type="match status" value="1"/>
</dbReference>
<reference evidence="10 11" key="1">
    <citation type="journal article" date="2018" name="Genome Announc.">
        <title>Draft Genome Sequence of "Candidatus Phycosocius bacilliformis," an Alphaproteobacterial Ectosymbiont of the Hydrocarbon-Producing Green Alga Botryococcus braunii.</title>
        <authorList>
            <person name="Tanabe Y."/>
            <person name="Yamaguchi H."/>
            <person name="Watanabe M.M."/>
        </authorList>
    </citation>
    <scope>NUCLEOTIDE SEQUENCE [LARGE SCALE GENOMIC DNA]</scope>
    <source>
        <strain evidence="10 11">BOTRYCO-2</strain>
    </source>
</reference>
<evidence type="ECO:0000313" key="11">
    <source>
        <dbReference type="Proteomes" id="UP000245086"/>
    </source>
</evidence>
<feature type="region of interest" description="Disordered" evidence="7">
    <location>
        <begin position="298"/>
        <end position="319"/>
    </location>
</feature>
<evidence type="ECO:0000259" key="9">
    <source>
        <dbReference type="SMART" id="SM00244"/>
    </source>
</evidence>
<feature type="domain" description="Band 7" evidence="9">
    <location>
        <begin position="20"/>
        <end position="178"/>
    </location>
</feature>
<evidence type="ECO:0000256" key="6">
    <source>
        <dbReference type="ARBA" id="ARBA00023136"/>
    </source>
</evidence>
<dbReference type="InterPro" id="IPR018080">
    <property type="entry name" value="Band_7/stomatin-like_CS"/>
</dbReference>
<dbReference type="Proteomes" id="UP000245086">
    <property type="component" value="Unassembled WGS sequence"/>
</dbReference>
<dbReference type="GO" id="GO:0005886">
    <property type="term" value="C:plasma membrane"/>
    <property type="evidence" value="ECO:0007669"/>
    <property type="project" value="UniProtKB-ARBA"/>
</dbReference>
<dbReference type="InterPro" id="IPR001972">
    <property type="entry name" value="Stomatin_HflK_fam"/>
</dbReference>
<dbReference type="EMBL" id="BFBR01000002">
    <property type="protein sequence ID" value="GBF57012.1"/>
    <property type="molecule type" value="Genomic_DNA"/>
</dbReference>
<dbReference type="InterPro" id="IPR036013">
    <property type="entry name" value="Band_7/SPFH_dom_sf"/>
</dbReference>
<dbReference type="OrthoDB" id="9809197at2"/>
<organism evidence="10 11">
    <name type="scientific">Candidatus Phycosocius bacilliformis</name>
    <dbReference type="NCBI Taxonomy" id="1445552"/>
    <lineage>
        <taxon>Bacteria</taxon>
        <taxon>Pseudomonadati</taxon>
        <taxon>Pseudomonadota</taxon>
        <taxon>Alphaproteobacteria</taxon>
        <taxon>Caulobacterales</taxon>
        <taxon>Caulobacterales incertae sedis</taxon>
        <taxon>Candidatus Phycosocius</taxon>
    </lineage>
</organism>
<dbReference type="PANTHER" id="PTHR43327">
    <property type="entry name" value="STOMATIN-LIKE PROTEIN 2, MITOCHONDRIAL"/>
    <property type="match status" value="1"/>
</dbReference>
<dbReference type="PANTHER" id="PTHR43327:SF10">
    <property type="entry name" value="STOMATIN-LIKE PROTEIN 2, MITOCHONDRIAL"/>
    <property type="match status" value="1"/>
</dbReference>
<evidence type="ECO:0000256" key="2">
    <source>
        <dbReference type="ARBA" id="ARBA00008164"/>
    </source>
</evidence>
<comment type="caution">
    <text evidence="10">The sequence shown here is derived from an EMBL/GenBank/DDBJ whole genome shotgun (WGS) entry which is preliminary data.</text>
</comment>
<evidence type="ECO:0000256" key="7">
    <source>
        <dbReference type="SAM" id="MobiDB-lite"/>
    </source>
</evidence>
<dbReference type="SMART" id="SM00244">
    <property type="entry name" value="PHB"/>
    <property type="match status" value="1"/>
</dbReference>
<keyword evidence="10" id="KW-0378">Hydrolase</keyword>
<keyword evidence="6 8" id="KW-0472">Membrane</keyword>
<dbReference type="PROSITE" id="PS01270">
    <property type="entry name" value="BAND_7"/>
    <property type="match status" value="1"/>
</dbReference>
<accession>A0A2P2E7H4</accession>
<sequence>MEFFWFSAALVVMAVIFVTTFVKIVPQGRQYTLERFGRYLRTLDPGIHFITPVMDQIGRKISMMESVLDVPRQEVITRDNVMVRCDAVVFTQVFDAAKAAYEVEDLRLAITNLSLTNLRTVIGSMELDEVLSQRDTINAKLLQTIDAATTPWGVKVVRIEIKDLSPPSDLNEAMAKQMKAERERRAEITQAEGEKAAAILRAEGHKQAVILEAEGRRESAFRDAEGRERAAEAEANATRMVSEAIAAGDVHALNYFLGQSYVEAFGKLASSPQQRTVIVPTELSAIASAIEGVRQLTQAGGTVPPPAASGRTAVPTTKS</sequence>
<evidence type="ECO:0000256" key="3">
    <source>
        <dbReference type="ARBA" id="ARBA00017055"/>
    </source>
</evidence>
<protein>
    <recommendedName>
        <fullName evidence="3">Protein QmcA</fullName>
    </recommendedName>
</protein>
<evidence type="ECO:0000256" key="8">
    <source>
        <dbReference type="SAM" id="Phobius"/>
    </source>
</evidence>
<evidence type="ECO:0000313" key="10">
    <source>
        <dbReference type="EMBL" id="GBF57012.1"/>
    </source>
</evidence>
<evidence type="ECO:0000256" key="5">
    <source>
        <dbReference type="ARBA" id="ARBA00022989"/>
    </source>
</evidence>
<dbReference type="AlphaFoldDB" id="A0A2P2E7H4"/>
<name>A0A2P2E7H4_9PROT</name>
<evidence type="ECO:0000256" key="1">
    <source>
        <dbReference type="ARBA" id="ARBA00004167"/>
    </source>
</evidence>
<keyword evidence="5 8" id="KW-1133">Transmembrane helix</keyword>
<gene>
    <name evidence="10" type="primary">hflC_2</name>
    <name evidence="10" type="ORF">PbB2_00670</name>
</gene>
<evidence type="ECO:0000256" key="4">
    <source>
        <dbReference type="ARBA" id="ARBA00022692"/>
    </source>
</evidence>
<dbReference type="FunFam" id="3.30.479.30:FF:000004">
    <property type="entry name" value="Putative membrane protease family, stomatin"/>
    <property type="match status" value="1"/>
</dbReference>
<keyword evidence="4 8" id="KW-0812">Transmembrane</keyword>
<dbReference type="Pfam" id="PF01145">
    <property type="entry name" value="Band_7"/>
    <property type="match status" value="1"/>
</dbReference>
<dbReference type="GO" id="GO:0008233">
    <property type="term" value="F:peptidase activity"/>
    <property type="evidence" value="ECO:0007669"/>
    <property type="project" value="UniProtKB-KW"/>
</dbReference>
<keyword evidence="10" id="KW-0645">Protease</keyword>
<dbReference type="InterPro" id="IPR050710">
    <property type="entry name" value="Band7/mec-2_domain"/>
</dbReference>
<comment type="subcellular location">
    <subcellularLocation>
        <location evidence="1">Membrane</location>
        <topology evidence="1">Single-pass membrane protein</topology>
    </subcellularLocation>
</comment>
<dbReference type="PRINTS" id="PR00721">
    <property type="entry name" value="STOMATIN"/>
</dbReference>
<proteinExistence type="inferred from homology"/>
<dbReference type="GO" id="GO:0006508">
    <property type="term" value="P:proteolysis"/>
    <property type="evidence" value="ECO:0007669"/>
    <property type="project" value="UniProtKB-KW"/>
</dbReference>
<dbReference type="RefSeq" id="WP_108984270.1">
    <property type="nucleotide sequence ID" value="NZ_BFBR01000002.1"/>
</dbReference>
<feature type="transmembrane region" description="Helical" evidence="8">
    <location>
        <begin position="6"/>
        <end position="25"/>
    </location>
</feature>
<dbReference type="GO" id="GO:0098552">
    <property type="term" value="C:side of membrane"/>
    <property type="evidence" value="ECO:0007669"/>
    <property type="project" value="UniProtKB-ARBA"/>
</dbReference>
<dbReference type="InterPro" id="IPR001107">
    <property type="entry name" value="Band_7"/>
</dbReference>
<keyword evidence="11" id="KW-1185">Reference proteome</keyword>
<dbReference type="SUPFAM" id="SSF117892">
    <property type="entry name" value="Band 7/SPFH domain"/>
    <property type="match status" value="1"/>
</dbReference>
<comment type="similarity">
    <text evidence="2">Belongs to the band 7/mec-2 family.</text>
</comment>